<evidence type="ECO:0000313" key="11">
    <source>
        <dbReference type="RefSeq" id="XP_018332788.1"/>
    </source>
</evidence>
<feature type="transmembrane region" description="Helical" evidence="8">
    <location>
        <begin position="186"/>
        <end position="207"/>
    </location>
</feature>
<dbReference type="KEGG" id="apln:108742204"/>
<dbReference type="Proteomes" id="UP000192223">
    <property type="component" value="Unplaced"/>
</dbReference>
<dbReference type="Gene3D" id="1.20.1250.20">
    <property type="entry name" value="MFS general substrate transporter like domains"/>
    <property type="match status" value="1"/>
</dbReference>
<evidence type="ECO:0000256" key="8">
    <source>
        <dbReference type="SAM" id="Phobius"/>
    </source>
</evidence>
<name>A0A1W4X9T1_AGRPL</name>
<feature type="transmembrane region" description="Helical" evidence="8">
    <location>
        <begin position="400"/>
        <end position="422"/>
    </location>
</feature>
<keyword evidence="2 7" id="KW-0813">Transport</keyword>
<keyword evidence="3 8" id="KW-0812">Transmembrane</keyword>
<dbReference type="GO" id="GO:0016020">
    <property type="term" value="C:membrane"/>
    <property type="evidence" value="ECO:0007669"/>
    <property type="project" value="UniProtKB-SubCell"/>
</dbReference>
<dbReference type="PRINTS" id="PR00171">
    <property type="entry name" value="SUGRTRNSPORT"/>
</dbReference>
<evidence type="ECO:0000256" key="2">
    <source>
        <dbReference type="ARBA" id="ARBA00022448"/>
    </source>
</evidence>
<keyword evidence="11 12" id="KW-0762">Sugar transport</keyword>
<feature type="transmembrane region" description="Helical" evidence="8">
    <location>
        <begin position="249"/>
        <end position="270"/>
    </location>
</feature>
<feature type="transmembrane region" description="Helical" evidence="8">
    <location>
        <begin position="219"/>
        <end position="237"/>
    </location>
</feature>
<dbReference type="OrthoDB" id="4540492at2759"/>
<dbReference type="RefSeq" id="XP_018332788.1">
    <property type="nucleotide sequence ID" value="XM_018477286.2"/>
</dbReference>
<reference evidence="11 12" key="1">
    <citation type="submission" date="2025-04" db="UniProtKB">
        <authorList>
            <consortium name="RefSeq"/>
        </authorList>
    </citation>
    <scope>IDENTIFICATION</scope>
    <source>
        <tissue evidence="11 12">Entire body</tissue>
    </source>
</reference>
<dbReference type="NCBIfam" id="TIGR00879">
    <property type="entry name" value="SP"/>
    <property type="match status" value="1"/>
</dbReference>
<feature type="transmembrane region" description="Helical" evidence="8">
    <location>
        <begin position="123"/>
        <end position="145"/>
    </location>
</feature>
<comment type="similarity">
    <text evidence="7">Belongs to the major facilitator superfamily. Sugar transporter (TC 2.A.1.1) family.</text>
</comment>
<evidence type="ECO:0000256" key="5">
    <source>
        <dbReference type="ARBA" id="ARBA00023136"/>
    </source>
</evidence>
<dbReference type="PROSITE" id="PS50850">
    <property type="entry name" value="MFS"/>
    <property type="match status" value="1"/>
</dbReference>
<feature type="transmembrane region" description="Helical" evidence="8">
    <location>
        <begin position="373"/>
        <end position="393"/>
    </location>
</feature>
<evidence type="ECO:0000256" key="1">
    <source>
        <dbReference type="ARBA" id="ARBA00004141"/>
    </source>
</evidence>
<keyword evidence="5 8" id="KW-0472">Membrane</keyword>
<organism evidence="10 12">
    <name type="scientific">Agrilus planipennis</name>
    <name type="common">Emerald ash borer</name>
    <name type="synonym">Agrilus marcopoli</name>
    <dbReference type="NCBI Taxonomy" id="224129"/>
    <lineage>
        <taxon>Eukaryota</taxon>
        <taxon>Metazoa</taxon>
        <taxon>Ecdysozoa</taxon>
        <taxon>Arthropoda</taxon>
        <taxon>Hexapoda</taxon>
        <taxon>Insecta</taxon>
        <taxon>Pterygota</taxon>
        <taxon>Neoptera</taxon>
        <taxon>Endopterygota</taxon>
        <taxon>Coleoptera</taxon>
        <taxon>Polyphaga</taxon>
        <taxon>Elateriformia</taxon>
        <taxon>Buprestoidea</taxon>
        <taxon>Buprestidae</taxon>
        <taxon>Agrilinae</taxon>
        <taxon>Agrilus</taxon>
    </lineage>
</organism>
<dbReference type="SUPFAM" id="SSF103473">
    <property type="entry name" value="MFS general substrate transporter"/>
    <property type="match status" value="1"/>
</dbReference>
<dbReference type="PROSITE" id="PS00217">
    <property type="entry name" value="SUGAR_TRANSPORT_2"/>
    <property type="match status" value="1"/>
</dbReference>
<feature type="transmembrane region" description="Helical" evidence="8">
    <location>
        <begin position="494"/>
        <end position="514"/>
    </location>
</feature>
<dbReference type="GeneID" id="108742204"/>
<feature type="transmembrane region" description="Helical" evidence="8">
    <location>
        <begin position="157"/>
        <end position="174"/>
    </location>
</feature>
<keyword evidence="6" id="KW-0325">Glycoprotein</keyword>
<evidence type="ECO:0000259" key="9">
    <source>
        <dbReference type="PROSITE" id="PS50850"/>
    </source>
</evidence>
<gene>
    <name evidence="11 12" type="primary">LOC108742204</name>
</gene>
<dbReference type="PANTHER" id="PTHR23503">
    <property type="entry name" value="SOLUTE CARRIER FAMILY 2"/>
    <property type="match status" value="1"/>
</dbReference>
<dbReference type="FunFam" id="1.20.1250.20:FF:000029">
    <property type="entry name" value="solute carrier family 2, facilitated glucose transporter member 4"/>
    <property type="match status" value="1"/>
</dbReference>
<dbReference type="PANTHER" id="PTHR23503:SF8">
    <property type="entry name" value="FACILITATED GLUCOSE TRANSPORTER PROTEIN 1"/>
    <property type="match status" value="1"/>
</dbReference>
<dbReference type="AlphaFoldDB" id="A0A1W4X9T1"/>
<dbReference type="STRING" id="224129.A0A1W4X9T1"/>
<feature type="domain" description="Major facilitator superfamily (MFS) profile" evidence="9">
    <location>
        <begin position="78"/>
        <end position="521"/>
    </location>
</feature>
<dbReference type="Pfam" id="PF00083">
    <property type="entry name" value="Sugar_tr"/>
    <property type="match status" value="1"/>
</dbReference>
<dbReference type="InterPro" id="IPR005828">
    <property type="entry name" value="MFS_sugar_transport-like"/>
</dbReference>
<feature type="transmembrane region" description="Helical" evidence="8">
    <location>
        <begin position="468"/>
        <end position="488"/>
    </location>
</feature>
<evidence type="ECO:0000256" key="7">
    <source>
        <dbReference type="RuleBase" id="RU003346"/>
    </source>
</evidence>
<dbReference type="InterPro" id="IPR045263">
    <property type="entry name" value="GLUT"/>
</dbReference>
<keyword evidence="10" id="KW-1185">Reference proteome</keyword>
<dbReference type="GO" id="GO:0015149">
    <property type="term" value="F:hexose transmembrane transporter activity"/>
    <property type="evidence" value="ECO:0007669"/>
    <property type="project" value="TreeGrafter"/>
</dbReference>
<sequence>MDHDDDEEVGFIAESHYLKSRDAQQAIKLLQVPRTERDPSISSSVSELDVPIYSQENLTTRPVRDIQGGYTKHLGFAIAAAAFGSSFQHGYNTGVLNNPQKVIEEWIKQTIYHRTAEIPPESLITIIWSIAVSIFCVGGMIGGAITGMVADRFGRKGGLLLNNILVVTAAALEGSSKSAGSYEMIILGRFLIGISSGLNAGLVPMYLNEISPMNLRGAVGTVYQLIITISILLAQALGLRSALGSETTWHLLLAFTVIPAIFQLATLPFCPESPKFLLVTKGKELEAQRALTWLRGSASVHEEMDEMRSEFEAMKLIPKASVRELISNNALRIPLIISLTIMVAQQLSGINAVMFYSTEIFKMTGLSDENATYATMGMGFINVLMTVVSLVLVERSGRKTLLLIGFGGMAVVSFLLTIAMIFSKSSVAASYICIILVLLFVIMFAIGPGSIPWFLVSELFNQSARPTATSLAVATNWAANFLVGIGFLPIQKALGSYVFIIFSVILVLSCVFIYKKVPETKNKTMEEISSMFRQQSYQ</sequence>
<keyword evidence="4 8" id="KW-1133">Transmembrane helix</keyword>
<protein>
    <submittedName>
        <fullName evidence="11 12">Solute carrier family 2, facilitated glucose transporter member 1 isoform X1</fullName>
    </submittedName>
</protein>
<dbReference type="InterPro" id="IPR020846">
    <property type="entry name" value="MFS_dom"/>
</dbReference>
<evidence type="ECO:0000256" key="6">
    <source>
        <dbReference type="ARBA" id="ARBA00023180"/>
    </source>
</evidence>
<proteinExistence type="inferred from homology"/>
<dbReference type="RefSeq" id="XP_018332789.1">
    <property type="nucleotide sequence ID" value="XM_018477287.1"/>
</dbReference>
<feature type="transmembrane region" description="Helical" evidence="8">
    <location>
        <begin position="428"/>
        <end position="456"/>
    </location>
</feature>
<evidence type="ECO:0000313" key="12">
    <source>
        <dbReference type="RefSeq" id="XP_018332789.1"/>
    </source>
</evidence>
<evidence type="ECO:0000256" key="3">
    <source>
        <dbReference type="ARBA" id="ARBA00022692"/>
    </source>
</evidence>
<dbReference type="InterPro" id="IPR036259">
    <property type="entry name" value="MFS_trans_sf"/>
</dbReference>
<comment type="subcellular location">
    <subcellularLocation>
        <location evidence="1">Membrane</location>
        <topology evidence="1">Multi-pass membrane protein</topology>
    </subcellularLocation>
</comment>
<evidence type="ECO:0000256" key="4">
    <source>
        <dbReference type="ARBA" id="ARBA00022989"/>
    </source>
</evidence>
<feature type="transmembrane region" description="Helical" evidence="8">
    <location>
        <begin position="333"/>
        <end position="353"/>
    </location>
</feature>
<dbReference type="InterPro" id="IPR003663">
    <property type="entry name" value="Sugar/inositol_transpt"/>
</dbReference>
<accession>A0A1W4X9T1</accession>
<dbReference type="InterPro" id="IPR005829">
    <property type="entry name" value="Sugar_transporter_CS"/>
</dbReference>
<evidence type="ECO:0000313" key="10">
    <source>
        <dbReference type="Proteomes" id="UP000192223"/>
    </source>
</evidence>